<accession>A0A9Q1CHP2</accession>
<dbReference type="Proteomes" id="UP001152320">
    <property type="component" value="Chromosome 3"/>
</dbReference>
<feature type="domain" description="G-protein coupled receptors family 3 profile" evidence="10">
    <location>
        <begin position="49"/>
        <end position="198"/>
    </location>
</feature>
<evidence type="ECO:0000259" key="10">
    <source>
        <dbReference type="PROSITE" id="PS50259"/>
    </source>
</evidence>
<evidence type="ECO:0000256" key="8">
    <source>
        <dbReference type="ARBA" id="ARBA00023224"/>
    </source>
</evidence>
<gene>
    <name evidence="11" type="ORF">HOLleu_07675</name>
</gene>
<dbReference type="InterPro" id="IPR017978">
    <property type="entry name" value="GPCR_3_C"/>
</dbReference>
<evidence type="ECO:0000256" key="9">
    <source>
        <dbReference type="SAM" id="Phobius"/>
    </source>
</evidence>
<evidence type="ECO:0000256" key="4">
    <source>
        <dbReference type="ARBA" id="ARBA00023040"/>
    </source>
</evidence>
<feature type="transmembrane region" description="Helical" evidence="9">
    <location>
        <begin position="170"/>
        <end position="192"/>
    </location>
</feature>
<keyword evidence="6 11" id="KW-0675">Receptor</keyword>
<keyword evidence="12" id="KW-1185">Reference proteome</keyword>
<protein>
    <submittedName>
        <fullName evidence="11">Gamma-aminobutyric acid type B receptor subunit 2</fullName>
    </submittedName>
</protein>
<evidence type="ECO:0000256" key="7">
    <source>
        <dbReference type="ARBA" id="ARBA00023180"/>
    </source>
</evidence>
<dbReference type="CDD" id="cd15047">
    <property type="entry name" value="7tmC_GABA-B-like"/>
    <property type="match status" value="1"/>
</dbReference>
<feature type="transmembrane region" description="Helical" evidence="9">
    <location>
        <begin position="6"/>
        <end position="26"/>
    </location>
</feature>
<keyword evidence="4" id="KW-0297">G-protein coupled receptor</keyword>
<evidence type="ECO:0000256" key="6">
    <source>
        <dbReference type="ARBA" id="ARBA00023170"/>
    </source>
</evidence>
<sequence>MSSPNLNSIIIIGCILLYVSACMAGSESFGDDPAIFLKLQQVVKDRHLFVMVGAFLFLEVTVLSAYFIISPVRVEKKYLPIKDMDIDSMVILQPYVQYCTSDHQQYWEGALYGYKSLLLVFGVFLAWETRKVNIPALNDSKLIGLCVYNVVLLTGISVGVKLVLTRDPSMSFLFTSGIRIFATTMVLGIIFIPKVRSLKPGRCNHESTISEAVLPWISLNPQPVLSL</sequence>
<dbReference type="GO" id="GO:0004965">
    <property type="term" value="F:G protein-coupled GABA receptor activity"/>
    <property type="evidence" value="ECO:0007669"/>
    <property type="project" value="InterPro"/>
</dbReference>
<dbReference type="EMBL" id="JAIZAY010000003">
    <property type="protein sequence ID" value="KAJ8044814.1"/>
    <property type="molecule type" value="Genomic_DNA"/>
</dbReference>
<dbReference type="PANTHER" id="PTHR10519:SF74">
    <property type="entry name" value="GAMMA-AMINOBUTYRIC ACID TYPE B RECEPTOR SUBUNIT 2"/>
    <property type="match status" value="1"/>
</dbReference>
<comment type="subcellular location">
    <subcellularLocation>
        <location evidence="1">Membrane</location>
        <topology evidence="1">Multi-pass membrane protein</topology>
    </subcellularLocation>
</comment>
<reference evidence="11" key="1">
    <citation type="submission" date="2021-10" db="EMBL/GenBank/DDBJ databases">
        <title>Tropical sea cucumber genome reveals ecological adaptation and Cuvierian tubules defense mechanism.</title>
        <authorList>
            <person name="Chen T."/>
        </authorList>
    </citation>
    <scope>NUCLEOTIDE SEQUENCE</scope>
    <source>
        <strain evidence="11">Nanhai2018</strain>
        <tissue evidence="11">Muscle</tissue>
    </source>
</reference>
<dbReference type="GO" id="GO:0007214">
    <property type="term" value="P:gamma-aminobutyric acid signaling pathway"/>
    <property type="evidence" value="ECO:0007669"/>
    <property type="project" value="TreeGrafter"/>
</dbReference>
<evidence type="ECO:0000256" key="5">
    <source>
        <dbReference type="ARBA" id="ARBA00023136"/>
    </source>
</evidence>
<keyword evidence="5 9" id="KW-0472">Membrane</keyword>
<keyword evidence="3 9" id="KW-1133">Transmembrane helix</keyword>
<keyword evidence="8" id="KW-0807">Transducer</keyword>
<evidence type="ECO:0000256" key="1">
    <source>
        <dbReference type="ARBA" id="ARBA00004141"/>
    </source>
</evidence>
<evidence type="ECO:0000313" key="11">
    <source>
        <dbReference type="EMBL" id="KAJ8044814.1"/>
    </source>
</evidence>
<dbReference type="PROSITE" id="PS50259">
    <property type="entry name" value="G_PROTEIN_RECEP_F3_4"/>
    <property type="match status" value="1"/>
</dbReference>
<proteinExistence type="predicted"/>
<comment type="caution">
    <text evidence="11">The sequence shown here is derived from an EMBL/GenBank/DDBJ whole genome shotgun (WGS) entry which is preliminary data.</text>
</comment>
<dbReference type="PANTHER" id="PTHR10519">
    <property type="entry name" value="GABA-B RECEPTOR"/>
    <property type="match status" value="1"/>
</dbReference>
<evidence type="ECO:0000313" key="12">
    <source>
        <dbReference type="Proteomes" id="UP001152320"/>
    </source>
</evidence>
<feature type="transmembrane region" description="Helical" evidence="9">
    <location>
        <begin position="142"/>
        <end position="164"/>
    </location>
</feature>
<keyword evidence="7" id="KW-0325">Glycoprotein</keyword>
<dbReference type="Pfam" id="PF00003">
    <property type="entry name" value="7tm_3"/>
    <property type="match status" value="1"/>
</dbReference>
<feature type="transmembrane region" description="Helical" evidence="9">
    <location>
        <begin position="111"/>
        <end position="130"/>
    </location>
</feature>
<dbReference type="OrthoDB" id="2150267at2759"/>
<feature type="transmembrane region" description="Helical" evidence="9">
    <location>
        <begin position="47"/>
        <end position="69"/>
    </location>
</feature>
<evidence type="ECO:0000256" key="2">
    <source>
        <dbReference type="ARBA" id="ARBA00022692"/>
    </source>
</evidence>
<evidence type="ECO:0000256" key="3">
    <source>
        <dbReference type="ARBA" id="ARBA00022989"/>
    </source>
</evidence>
<dbReference type="InterPro" id="IPR002455">
    <property type="entry name" value="GPCR3_GABA-B"/>
</dbReference>
<keyword evidence="2 9" id="KW-0812">Transmembrane</keyword>
<name>A0A9Q1CHP2_HOLLE</name>
<dbReference type="GO" id="GO:0038039">
    <property type="term" value="C:G protein-coupled receptor heterodimeric complex"/>
    <property type="evidence" value="ECO:0007669"/>
    <property type="project" value="TreeGrafter"/>
</dbReference>
<dbReference type="AlphaFoldDB" id="A0A9Q1CHP2"/>
<organism evidence="11 12">
    <name type="scientific">Holothuria leucospilota</name>
    <name type="common">Black long sea cucumber</name>
    <name type="synonym">Mertensiothuria leucospilota</name>
    <dbReference type="NCBI Taxonomy" id="206669"/>
    <lineage>
        <taxon>Eukaryota</taxon>
        <taxon>Metazoa</taxon>
        <taxon>Echinodermata</taxon>
        <taxon>Eleutherozoa</taxon>
        <taxon>Echinozoa</taxon>
        <taxon>Holothuroidea</taxon>
        <taxon>Aspidochirotacea</taxon>
        <taxon>Aspidochirotida</taxon>
        <taxon>Holothuriidae</taxon>
        <taxon>Holothuria</taxon>
    </lineage>
</organism>